<evidence type="ECO:0000256" key="5">
    <source>
        <dbReference type="PIRSR" id="PIRSR000097-2"/>
    </source>
</evidence>
<evidence type="ECO:0000256" key="6">
    <source>
        <dbReference type="PIRSR" id="PIRSR000097-3"/>
    </source>
</evidence>
<dbReference type="CDD" id="cd19071">
    <property type="entry name" value="AKR_AKR1-5-like"/>
    <property type="match status" value="1"/>
</dbReference>
<dbReference type="Gene3D" id="3.20.20.100">
    <property type="entry name" value="NADP-dependent oxidoreductase domain"/>
    <property type="match status" value="1"/>
</dbReference>
<evidence type="ECO:0000313" key="9">
    <source>
        <dbReference type="Proteomes" id="UP000265618"/>
    </source>
</evidence>
<dbReference type="SUPFAM" id="SSF51430">
    <property type="entry name" value="NAD(P)-linked oxidoreductase"/>
    <property type="match status" value="1"/>
</dbReference>
<dbReference type="PROSITE" id="PS00062">
    <property type="entry name" value="ALDOKETO_REDUCTASE_2"/>
    <property type="match status" value="1"/>
</dbReference>
<dbReference type="PIRSF" id="PIRSF000097">
    <property type="entry name" value="AKR"/>
    <property type="match status" value="1"/>
</dbReference>
<dbReference type="PRINTS" id="PR00069">
    <property type="entry name" value="ALDKETRDTASE"/>
</dbReference>
<gene>
    <name evidence="8" type="ORF">KIPB_001188</name>
</gene>
<dbReference type="PANTHER" id="PTHR43827">
    <property type="entry name" value="2,5-DIKETO-D-GLUCONIC ACID REDUCTASE"/>
    <property type="match status" value="1"/>
</dbReference>
<feature type="site" description="Lowers pKa of active site Tyr" evidence="6">
    <location>
        <position position="59"/>
    </location>
</feature>
<reference evidence="8 9" key="1">
    <citation type="journal article" date="2018" name="PLoS ONE">
        <title>The draft genome of Kipferlia bialata reveals reductive genome evolution in fornicate parasites.</title>
        <authorList>
            <person name="Tanifuji G."/>
            <person name="Takabayashi S."/>
            <person name="Kume K."/>
            <person name="Takagi M."/>
            <person name="Nakayama T."/>
            <person name="Kamikawa R."/>
            <person name="Inagaki Y."/>
            <person name="Hashimoto T."/>
        </authorList>
    </citation>
    <scope>NUCLEOTIDE SEQUENCE [LARGE SCALE GENOMIC DNA]</scope>
    <source>
        <strain evidence="8">NY0173</strain>
    </source>
</reference>
<dbReference type="EMBL" id="BDIP01000161">
    <property type="protein sequence ID" value="GIQ80395.1"/>
    <property type="molecule type" value="Genomic_DNA"/>
</dbReference>
<name>A0A9K3CQC0_9EUKA</name>
<evidence type="ECO:0000256" key="1">
    <source>
        <dbReference type="ARBA" id="ARBA00007905"/>
    </source>
</evidence>
<feature type="active site" description="Proton donor" evidence="4">
    <location>
        <position position="34"/>
    </location>
</feature>
<dbReference type="GO" id="GO:0016616">
    <property type="term" value="F:oxidoreductase activity, acting on the CH-OH group of donors, NAD or NADP as acceptor"/>
    <property type="evidence" value="ECO:0007669"/>
    <property type="project" value="UniProtKB-ARBA"/>
</dbReference>
<organism evidence="8 9">
    <name type="scientific">Kipferlia bialata</name>
    <dbReference type="NCBI Taxonomy" id="797122"/>
    <lineage>
        <taxon>Eukaryota</taxon>
        <taxon>Metamonada</taxon>
        <taxon>Carpediemonas-like organisms</taxon>
        <taxon>Kipferlia</taxon>
    </lineage>
</organism>
<dbReference type="InterPro" id="IPR023210">
    <property type="entry name" value="NADP_OxRdtase_dom"/>
</dbReference>
<protein>
    <submittedName>
        <fullName evidence="8">Aldo/keto reductase</fullName>
    </submittedName>
</protein>
<evidence type="ECO:0000313" key="8">
    <source>
        <dbReference type="EMBL" id="GIQ80395.1"/>
    </source>
</evidence>
<sequence>MPILGFGTYRISECEPFEHALALGYRLIDTGSYYLNEELIGQALKASGIAREEVFLTTKVWTTEMGYEGTLEACAKSLARFDTPYIDLYLAHWPVNDTMRDTWRAMEELYRAGKVRAIGVSNYEECDLALLAQHATVMPMVNQTELHPRLQQPELCAYCKELGIQMEAHTPIMRSQVRFIRELGEIGAKYNKTECQVALRWEIQRGWVSIPKAQNLYHIEENAQLFDFTLTEEEMAVIDDLDRDDRMGPNPDTFRLDAHALEKGNLPEMVQMFLKERGDFDKGSHM</sequence>
<dbReference type="InterPro" id="IPR036812">
    <property type="entry name" value="NAD(P)_OxRdtase_dom_sf"/>
</dbReference>
<dbReference type="Proteomes" id="UP000265618">
    <property type="component" value="Unassembled WGS sequence"/>
</dbReference>
<dbReference type="FunFam" id="3.20.20.100:FF:000015">
    <property type="entry name" value="Oxidoreductase, aldo/keto reductase family"/>
    <property type="match status" value="1"/>
</dbReference>
<keyword evidence="9" id="KW-1185">Reference proteome</keyword>
<keyword evidence="3" id="KW-0560">Oxidoreductase</keyword>
<dbReference type="InterPro" id="IPR020471">
    <property type="entry name" value="AKR"/>
</dbReference>
<evidence type="ECO:0000256" key="2">
    <source>
        <dbReference type="ARBA" id="ARBA00022857"/>
    </source>
</evidence>
<dbReference type="PANTHER" id="PTHR43827:SF3">
    <property type="entry name" value="NADP-DEPENDENT OXIDOREDUCTASE DOMAIN-CONTAINING PROTEIN"/>
    <property type="match status" value="1"/>
</dbReference>
<dbReference type="OrthoDB" id="416253at2759"/>
<dbReference type="Pfam" id="PF00248">
    <property type="entry name" value="Aldo_ket_red"/>
    <property type="match status" value="1"/>
</dbReference>
<feature type="domain" description="NADP-dependent oxidoreductase" evidence="7">
    <location>
        <begin position="18"/>
        <end position="242"/>
    </location>
</feature>
<dbReference type="AlphaFoldDB" id="A0A9K3CQC0"/>
<feature type="binding site" evidence="5">
    <location>
        <position position="92"/>
    </location>
    <ligand>
        <name>substrate</name>
    </ligand>
</feature>
<proteinExistence type="inferred from homology"/>
<evidence type="ECO:0000256" key="3">
    <source>
        <dbReference type="ARBA" id="ARBA00023002"/>
    </source>
</evidence>
<comment type="caution">
    <text evidence="8">The sequence shown here is derived from an EMBL/GenBank/DDBJ whole genome shotgun (WGS) entry which is preliminary data.</text>
</comment>
<dbReference type="InterPro" id="IPR018170">
    <property type="entry name" value="Aldo/ket_reductase_CS"/>
</dbReference>
<accession>A0A9K3CQC0</accession>
<keyword evidence="2" id="KW-0521">NADP</keyword>
<comment type="similarity">
    <text evidence="1">Belongs to the aldo/keto reductase family.</text>
</comment>
<evidence type="ECO:0000259" key="7">
    <source>
        <dbReference type="Pfam" id="PF00248"/>
    </source>
</evidence>
<evidence type="ECO:0000256" key="4">
    <source>
        <dbReference type="PIRSR" id="PIRSR000097-1"/>
    </source>
</evidence>